<dbReference type="RefSeq" id="WP_173062581.1">
    <property type="nucleotide sequence ID" value="NZ_BAABGO010000016.1"/>
</dbReference>
<comment type="caution">
    <text evidence="1">The sequence shown here is derived from an EMBL/GenBank/DDBJ whole genome shotgun (WGS) entry which is preliminary data.</text>
</comment>
<dbReference type="Proteomes" id="UP000482800">
    <property type="component" value="Unassembled WGS sequence"/>
</dbReference>
<dbReference type="EMBL" id="BLPF01000002">
    <property type="protein sequence ID" value="GFJ82284.1"/>
    <property type="molecule type" value="Genomic_DNA"/>
</dbReference>
<proteinExistence type="predicted"/>
<gene>
    <name evidence="1" type="ORF">Phou_064640</name>
</gene>
<organism evidence="1 2">
    <name type="scientific">Phytohabitans houttuyneae</name>
    <dbReference type="NCBI Taxonomy" id="1076126"/>
    <lineage>
        <taxon>Bacteria</taxon>
        <taxon>Bacillati</taxon>
        <taxon>Actinomycetota</taxon>
        <taxon>Actinomycetes</taxon>
        <taxon>Micromonosporales</taxon>
        <taxon>Micromonosporaceae</taxon>
    </lineage>
</organism>
<reference evidence="1 2" key="1">
    <citation type="submission" date="2020-03" db="EMBL/GenBank/DDBJ databases">
        <title>Whole genome shotgun sequence of Phytohabitans houttuyneae NBRC 108639.</title>
        <authorList>
            <person name="Komaki H."/>
            <person name="Tamura T."/>
        </authorList>
    </citation>
    <scope>NUCLEOTIDE SEQUENCE [LARGE SCALE GENOMIC DNA]</scope>
    <source>
        <strain evidence="1 2">NBRC 108639</strain>
    </source>
</reference>
<evidence type="ECO:0000313" key="1">
    <source>
        <dbReference type="EMBL" id="GFJ82284.1"/>
    </source>
</evidence>
<keyword evidence="2" id="KW-1185">Reference proteome</keyword>
<dbReference type="AlphaFoldDB" id="A0A6V8KEQ1"/>
<reference evidence="1 2" key="2">
    <citation type="submission" date="2020-03" db="EMBL/GenBank/DDBJ databases">
        <authorList>
            <person name="Ichikawa N."/>
            <person name="Kimura A."/>
            <person name="Kitahashi Y."/>
            <person name="Uohara A."/>
        </authorList>
    </citation>
    <scope>NUCLEOTIDE SEQUENCE [LARGE SCALE GENOMIC DNA]</scope>
    <source>
        <strain evidence="1 2">NBRC 108639</strain>
    </source>
</reference>
<evidence type="ECO:0000313" key="2">
    <source>
        <dbReference type="Proteomes" id="UP000482800"/>
    </source>
</evidence>
<sequence>MIEPTLDALHPAELALRDWVRDRLDASIVCEMAALDYGVRVEEYRQGIEELLLVRRLPAELPWTPREVLQLSSYARPEDARGHVARLFACLVLVRADDLLEPAGTLATLVESAVELGPDATQAAVRYLAWCRRHAPGAWHDDAEVRPFLTLGLLLAYLLAPRPEPAIVAALNRAFADEVEAAPPAALKKTAGGPGWRAWQRLAARARAEGHDLTLPEWSGPVG</sequence>
<name>A0A6V8KEQ1_9ACTN</name>
<accession>A0A6V8KEQ1</accession>
<protein>
    <submittedName>
        <fullName evidence="1">Uncharacterized protein</fullName>
    </submittedName>
</protein>